<accession>A0A834LWN4</accession>
<feature type="transmembrane region" description="Helical" evidence="2">
    <location>
        <begin position="108"/>
        <end position="134"/>
    </location>
</feature>
<name>A0A834LWN4_RHOSS</name>
<proteinExistence type="predicted"/>
<feature type="transmembrane region" description="Helical" evidence="2">
    <location>
        <begin position="207"/>
        <end position="226"/>
    </location>
</feature>
<evidence type="ECO:0000313" key="3">
    <source>
        <dbReference type="EMBL" id="KAF7154780.1"/>
    </source>
</evidence>
<feature type="compositionally biased region" description="Low complexity" evidence="1">
    <location>
        <begin position="82"/>
        <end position="91"/>
    </location>
</feature>
<organism evidence="3 4">
    <name type="scientific">Rhododendron simsii</name>
    <name type="common">Sims's rhododendron</name>
    <dbReference type="NCBI Taxonomy" id="118357"/>
    <lineage>
        <taxon>Eukaryota</taxon>
        <taxon>Viridiplantae</taxon>
        <taxon>Streptophyta</taxon>
        <taxon>Embryophyta</taxon>
        <taxon>Tracheophyta</taxon>
        <taxon>Spermatophyta</taxon>
        <taxon>Magnoliopsida</taxon>
        <taxon>eudicotyledons</taxon>
        <taxon>Gunneridae</taxon>
        <taxon>Pentapetalae</taxon>
        <taxon>asterids</taxon>
        <taxon>Ericales</taxon>
        <taxon>Ericaceae</taxon>
        <taxon>Ericoideae</taxon>
        <taxon>Rhodoreae</taxon>
        <taxon>Rhododendron</taxon>
    </lineage>
</organism>
<gene>
    <name evidence="3" type="ORF">RHSIM_Rhsim01G0091100</name>
</gene>
<dbReference type="OrthoDB" id="8062037at2759"/>
<dbReference type="AlphaFoldDB" id="A0A834LWN4"/>
<feature type="transmembrane region" description="Helical" evidence="2">
    <location>
        <begin position="242"/>
        <end position="275"/>
    </location>
</feature>
<dbReference type="PANTHER" id="PTHR46225">
    <property type="entry name" value="C3H4 TYPE ZINC FINGER PROTEIN"/>
    <property type="match status" value="1"/>
</dbReference>
<evidence type="ECO:0000256" key="2">
    <source>
        <dbReference type="SAM" id="Phobius"/>
    </source>
</evidence>
<evidence type="ECO:0000256" key="1">
    <source>
        <dbReference type="SAM" id="MobiDB-lite"/>
    </source>
</evidence>
<dbReference type="EMBL" id="WJXA01000001">
    <property type="protein sequence ID" value="KAF7154780.1"/>
    <property type="molecule type" value="Genomic_DNA"/>
</dbReference>
<protein>
    <submittedName>
        <fullName evidence="3">Uncharacterized protein</fullName>
    </submittedName>
</protein>
<dbReference type="Proteomes" id="UP000626092">
    <property type="component" value="Unassembled WGS sequence"/>
</dbReference>
<dbReference type="PANTHER" id="PTHR46225:SF19">
    <property type="entry name" value="RING-TYPE DOMAIN-CONTAINING PROTEIN"/>
    <property type="match status" value="1"/>
</dbReference>
<keyword evidence="2" id="KW-0812">Transmembrane</keyword>
<feature type="region of interest" description="Disordered" evidence="1">
    <location>
        <begin position="75"/>
        <end position="99"/>
    </location>
</feature>
<sequence>MEVSSPEPRIENPTDRYLLLVEPQHNIELPGHVIDVERACGASSSSSCRNGSLRGSNMPHHDVIMSSTVPLLVPQLPPSPPNGSNSRRSSVARGGEGSGRHRWSPFNVVLWLWIQLVFTVGQIIAAIFVLSVSIKEYSQTRLLDWIVGYAVGSAASLPVIYWRYLHQNQARSSETEGGQTTSSGSWNGQTVRVPNARLGAMMHHLKTALDCFFAIWFVVGNVWIFGGHSSSSDAPNLYRLCIVFLTISSIGYAMPFFLCSMICCCFPCIVSILGVRDNLIRMRGASEETITALPTYKFKSKNKNTQSSGDSAPGVDDSGFLAAGTERERIISEEDAALIILLANFYRRLAHSYAEDVLGAQMNINATDAKPIITDKLPHNFPTPLLLGVAFESNLEPVPPDDEEDDVPVEDEVGVGCEFVAELVLESAPVLNIFASGESGERLSKAADY</sequence>
<keyword evidence="2" id="KW-0472">Membrane</keyword>
<evidence type="ECO:0000313" key="4">
    <source>
        <dbReference type="Proteomes" id="UP000626092"/>
    </source>
</evidence>
<reference evidence="3" key="1">
    <citation type="submission" date="2019-11" db="EMBL/GenBank/DDBJ databases">
        <authorList>
            <person name="Liu Y."/>
            <person name="Hou J."/>
            <person name="Li T.-Q."/>
            <person name="Guan C.-H."/>
            <person name="Wu X."/>
            <person name="Wu H.-Z."/>
            <person name="Ling F."/>
            <person name="Zhang R."/>
            <person name="Shi X.-G."/>
            <person name="Ren J.-P."/>
            <person name="Chen E.-F."/>
            <person name="Sun J.-M."/>
        </authorList>
    </citation>
    <scope>NUCLEOTIDE SEQUENCE</scope>
    <source>
        <strain evidence="3">Adult_tree_wgs_1</strain>
        <tissue evidence="3">Leaves</tissue>
    </source>
</reference>
<keyword evidence="2" id="KW-1133">Transmembrane helix</keyword>
<comment type="caution">
    <text evidence="3">The sequence shown here is derived from an EMBL/GenBank/DDBJ whole genome shotgun (WGS) entry which is preliminary data.</text>
</comment>
<feature type="transmembrane region" description="Helical" evidence="2">
    <location>
        <begin position="146"/>
        <end position="165"/>
    </location>
</feature>
<keyword evidence="4" id="KW-1185">Reference proteome</keyword>